<feature type="compositionally biased region" description="Acidic residues" evidence="1">
    <location>
        <begin position="298"/>
        <end position="313"/>
    </location>
</feature>
<dbReference type="AlphaFoldDB" id="M7S8Y2"/>
<dbReference type="KEGG" id="ela:UCREL1_10469"/>
<accession>M7S8Y2</accession>
<name>M7S8Y2_EUTLA</name>
<feature type="compositionally biased region" description="Basic and acidic residues" evidence="1">
    <location>
        <begin position="378"/>
        <end position="404"/>
    </location>
</feature>
<evidence type="ECO:0000256" key="1">
    <source>
        <dbReference type="SAM" id="MobiDB-lite"/>
    </source>
</evidence>
<proteinExistence type="predicted"/>
<evidence type="ECO:0000313" key="2">
    <source>
        <dbReference type="EMBL" id="EMR62594.1"/>
    </source>
</evidence>
<feature type="compositionally biased region" description="Polar residues" evidence="1">
    <location>
        <begin position="355"/>
        <end position="366"/>
    </location>
</feature>
<keyword evidence="3" id="KW-1185">Reference proteome</keyword>
<feature type="region of interest" description="Disordered" evidence="1">
    <location>
        <begin position="336"/>
        <end position="404"/>
    </location>
</feature>
<dbReference type="OrthoDB" id="2687876at2759"/>
<feature type="compositionally biased region" description="Acidic residues" evidence="1">
    <location>
        <begin position="262"/>
        <end position="289"/>
    </location>
</feature>
<dbReference type="Proteomes" id="UP000012174">
    <property type="component" value="Unassembled WGS sequence"/>
</dbReference>
<dbReference type="eggNOG" id="ENOG502RVAD">
    <property type="taxonomic scope" value="Eukaryota"/>
</dbReference>
<feature type="region of interest" description="Disordered" evidence="1">
    <location>
        <begin position="259"/>
        <end position="313"/>
    </location>
</feature>
<dbReference type="STRING" id="1287681.M7S8Y2"/>
<protein>
    <submittedName>
        <fullName evidence="2">Putative alpha-galactosidase a protein</fullName>
    </submittedName>
</protein>
<organism evidence="2 3">
    <name type="scientific">Eutypa lata (strain UCR-EL1)</name>
    <name type="common">Grapevine dieback disease fungus</name>
    <name type="synonym">Eutypa armeniacae</name>
    <dbReference type="NCBI Taxonomy" id="1287681"/>
    <lineage>
        <taxon>Eukaryota</taxon>
        <taxon>Fungi</taxon>
        <taxon>Dikarya</taxon>
        <taxon>Ascomycota</taxon>
        <taxon>Pezizomycotina</taxon>
        <taxon>Sordariomycetes</taxon>
        <taxon>Xylariomycetidae</taxon>
        <taxon>Xylariales</taxon>
        <taxon>Diatrypaceae</taxon>
        <taxon>Eutypa</taxon>
    </lineage>
</organism>
<dbReference type="EMBL" id="KB707414">
    <property type="protein sequence ID" value="EMR62594.1"/>
    <property type="molecule type" value="Genomic_DNA"/>
</dbReference>
<dbReference type="InterPro" id="IPR011009">
    <property type="entry name" value="Kinase-like_dom_sf"/>
</dbReference>
<gene>
    <name evidence="2" type="ORF">UCREL1_10469</name>
</gene>
<evidence type="ECO:0000313" key="3">
    <source>
        <dbReference type="Proteomes" id="UP000012174"/>
    </source>
</evidence>
<dbReference type="SUPFAM" id="SSF56112">
    <property type="entry name" value="Protein kinase-like (PK-like)"/>
    <property type="match status" value="1"/>
</dbReference>
<sequence length="404" mass="45994">MITTTNFELLAIMKARSSEWMQKCRFLVDDKFINKDPQSGKPYFSNQETLHFRGVSNAWHPTRIDYLELTTVNRYPKGVETKREGKLRLVTHPSFPKPVLMKIAGFPRYTIKMERETLAYKILEGSGIAPKFLGHVTEGGRVVGILLEWIEGAKRASPPTYDSCLDALKKVHDLGIIHDHTRLDKFLCCEDGRVFVIDFEHSRTVVDYKPRDVYQRRDRHKLWTQQWLEMMDARDKGREMQKELPEDPEEDEHNDVQIAGPEIDDEVNDADDDEVNDGDDEVNDGDDESISNAHIEESADTEEEPIIDTDSDVTDISSCISDDSDIWAMWGLGVKGTGDQEKYGSDYSVGKVDTDASSDVTGSSDITGDGEDSIWAQNDKDYYGSDHYSTESEDNEYRSNDHIV</sequence>
<dbReference type="HOGENOM" id="CLU_681574_0_0_1"/>
<reference evidence="3" key="1">
    <citation type="journal article" date="2013" name="Genome Announc.">
        <title>Draft genome sequence of the grapevine dieback fungus Eutypa lata UCR-EL1.</title>
        <authorList>
            <person name="Blanco-Ulate B."/>
            <person name="Rolshausen P.E."/>
            <person name="Cantu D."/>
        </authorList>
    </citation>
    <scope>NUCLEOTIDE SEQUENCE [LARGE SCALE GENOMIC DNA]</scope>
    <source>
        <strain evidence="3">UCR-EL1</strain>
    </source>
</reference>